<dbReference type="RefSeq" id="WP_247376320.1">
    <property type="nucleotide sequence ID" value="NZ_JALLGV010000002.1"/>
</dbReference>
<dbReference type="Pfam" id="PF24336">
    <property type="entry name" value="DUF7504"/>
    <property type="match status" value="1"/>
</dbReference>
<dbReference type="Proteomes" id="UP001597119">
    <property type="component" value="Unassembled WGS sequence"/>
</dbReference>
<proteinExistence type="predicted"/>
<accession>A0ABD6CA08</accession>
<dbReference type="InterPro" id="IPR055927">
    <property type="entry name" value="DUF7504"/>
</dbReference>
<comment type="caution">
    <text evidence="1">The sequence shown here is derived from an EMBL/GenBank/DDBJ whole genome shotgun (WGS) entry which is preliminary data.</text>
</comment>
<sequence>MPELKEQLGDAANILLGAPSMSQGTEGVCVDLLAQGPSEDASVLWVSFRKSASQCLAEWRGEHDVDPGSYGVIVVGDTAGTEDDGEVEPGAVQHISNPSDLTGIGIKVGEFVSGRSGQIVVCVDSLTALLQYVDLETAYEFVHALTGQLYSAGAVSHFHVDPTAHDRETIDTLLSLFDASVDLSDGDVDVRTRYPFE</sequence>
<protein>
    <recommendedName>
        <fullName evidence="3">RecA-superfamily ATPase, KaiC/GvpD/RAD55 family</fullName>
    </recommendedName>
</protein>
<evidence type="ECO:0008006" key="3">
    <source>
        <dbReference type="Google" id="ProtNLM"/>
    </source>
</evidence>
<evidence type="ECO:0000313" key="1">
    <source>
        <dbReference type="EMBL" id="MFD1586223.1"/>
    </source>
</evidence>
<name>A0ABD6CA08_9EURY</name>
<keyword evidence="2" id="KW-1185">Reference proteome</keyword>
<gene>
    <name evidence="1" type="ORF">ACFR9U_04460</name>
</gene>
<dbReference type="InterPro" id="IPR027417">
    <property type="entry name" value="P-loop_NTPase"/>
</dbReference>
<reference evidence="1 2" key="1">
    <citation type="journal article" date="2019" name="Int. J. Syst. Evol. Microbiol.">
        <title>The Global Catalogue of Microorganisms (GCM) 10K type strain sequencing project: providing services to taxonomists for standard genome sequencing and annotation.</title>
        <authorList>
            <consortium name="The Broad Institute Genomics Platform"/>
            <consortium name="The Broad Institute Genome Sequencing Center for Infectious Disease"/>
            <person name="Wu L."/>
            <person name="Ma J."/>
        </authorList>
    </citation>
    <scope>NUCLEOTIDE SEQUENCE [LARGE SCALE GENOMIC DNA]</scope>
    <source>
        <strain evidence="1 2">CGMCC 1.12125</strain>
    </source>
</reference>
<dbReference type="Gene3D" id="3.40.50.300">
    <property type="entry name" value="P-loop containing nucleotide triphosphate hydrolases"/>
    <property type="match status" value="1"/>
</dbReference>
<dbReference type="AlphaFoldDB" id="A0ABD6CA08"/>
<dbReference type="EMBL" id="JBHUDJ010000002">
    <property type="protein sequence ID" value="MFD1586223.1"/>
    <property type="molecule type" value="Genomic_DNA"/>
</dbReference>
<evidence type="ECO:0000313" key="2">
    <source>
        <dbReference type="Proteomes" id="UP001597119"/>
    </source>
</evidence>
<organism evidence="1 2">
    <name type="scientific">Halorientalis brevis</name>
    <dbReference type="NCBI Taxonomy" id="1126241"/>
    <lineage>
        <taxon>Archaea</taxon>
        <taxon>Methanobacteriati</taxon>
        <taxon>Methanobacteriota</taxon>
        <taxon>Stenosarchaea group</taxon>
        <taxon>Halobacteria</taxon>
        <taxon>Halobacteriales</taxon>
        <taxon>Haloarculaceae</taxon>
        <taxon>Halorientalis</taxon>
    </lineage>
</organism>